<comment type="caution">
    <text evidence="3">The sequence shown here is derived from an EMBL/GenBank/DDBJ whole genome shotgun (WGS) entry which is preliminary data.</text>
</comment>
<dbReference type="GO" id="GO:0003729">
    <property type="term" value="F:mRNA binding"/>
    <property type="evidence" value="ECO:0007669"/>
    <property type="project" value="TreeGrafter"/>
</dbReference>
<organism evidence="3 4">
    <name type="scientific">Planoprotostelium fungivorum</name>
    <dbReference type="NCBI Taxonomy" id="1890364"/>
    <lineage>
        <taxon>Eukaryota</taxon>
        <taxon>Amoebozoa</taxon>
        <taxon>Evosea</taxon>
        <taxon>Variosea</taxon>
        <taxon>Cavosteliida</taxon>
        <taxon>Cavosteliaceae</taxon>
        <taxon>Planoprotostelium</taxon>
    </lineage>
</organism>
<dbReference type="GO" id="GO:0048312">
    <property type="term" value="P:intracellular distribution of mitochondria"/>
    <property type="evidence" value="ECO:0007669"/>
    <property type="project" value="TreeGrafter"/>
</dbReference>
<dbReference type="SUPFAM" id="SSF52047">
    <property type="entry name" value="RNI-like"/>
    <property type="match status" value="3"/>
</dbReference>
<protein>
    <recommendedName>
        <fullName evidence="2">Clu domain-containing protein</fullName>
    </recommendedName>
</protein>
<dbReference type="Gene3D" id="3.80.10.10">
    <property type="entry name" value="Ribonuclease Inhibitor"/>
    <property type="match status" value="4"/>
</dbReference>
<dbReference type="InterPro" id="IPR027523">
    <property type="entry name" value="CLU_prot"/>
</dbReference>
<reference evidence="3 4" key="1">
    <citation type="journal article" date="2018" name="Genome Biol. Evol.">
        <title>Multiple Roots of Fruiting Body Formation in Amoebozoa.</title>
        <authorList>
            <person name="Hillmann F."/>
            <person name="Forbes G."/>
            <person name="Novohradska S."/>
            <person name="Ferling I."/>
            <person name="Riege K."/>
            <person name="Groth M."/>
            <person name="Westermann M."/>
            <person name="Marz M."/>
            <person name="Spaller T."/>
            <person name="Winckler T."/>
            <person name="Schaap P."/>
            <person name="Glockner G."/>
        </authorList>
    </citation>
    <scope>NUCLEOTIDE SEQUENCE [LARGE SCALE GENOMIC DNA]</scope>
    <source>
        <strain evidence="3 4">Jena</strain>
    </source>
</reference>
<dbReference type="InterPro" id="IPR025697">
    <property type="entry name" value="CLU_dom"/>
</dbReference>
<dbReference type="InParanoid" id="A0A2P6NPE0"/>
<dbReference type="InterPro" id="IPR057207">
    <property type="entry name" value="FBXL15_LRR"/>
</dbReference>
<dbReference type="PROSITE" id="PS51823">
    <property type="entry name" value="CLU"/>
    <property type="match status" value="1"/>
</dbReference>
<name>A0A2P6NPE0_9EUKA</name>
<feature type="compositionally biased region" description="Basic and acidic residues" evidence="1">
    <location>
        <begin position="703"/>
        <end position="713"/>
    </location>
</feature>
<dbReference type="EMBL" id="MDYQ01000039">
    <property type="protein sequence ID" value="PRP85823.1"/>
    <property type="molecule type" value="Genomic_DNA"/>
</dbReference>
<dbReference type="Pfam" id="PF13236">
    <property type="entry name" value="CLU"/>
    <property type="match status" value="1"/>
</dbReference>
<dbReference type="InterPro" id="IPR032675">
    <property type="entry name" value="LRR_dom_sf"/>
</dbReference>
<evidence type="ECO:0000259" key="2">
    <source>
        <dbReference type="PROSITE" id="PS51823"/>
    </source>
</evidence>
<evidence type="ECO:0000313" key="4">
    <source>
        <dbReference type="Proteomes" id="UP000241769"/>
    </source>
</evidence>
<feature type="domain" description="Clu" evidence="2">
    <location>
        <begin position="48"/>
        <end position="291"/>
    </location>
</feature>
<dbReference type="PANTHER" id="PTHR12601">
    <property type="entry name" value="EUKARYOTIC TRANSLATION INITIATION FACTOR 3 SUBUNIT EIF-3"/>
    <property type="match status" value="1"/>
</dbReference>
<feature type="region of interest" description="Disordered" evidence="1">
    <location>
        <begin position="677"/>
        <end position="744"/>
    </location>
</feature>
<dbReference type="PANTHER" id="PTHR12601:SF6">
    <property type="entry name" value="CLUSTERED MITOCHONDRIA PROTEIN HOMOLOG"/>
    <property type="match status" value="1"/>
</dbReference>
<dbReference type="FunCoup" id="A0A2P6NPE0">
    <property type="interactions" value="86"/>
</dbReference>
<proteinExistence type="predicted"/>
<keyword evidence="4" id="KW-1185">Reference proteome</keyword>
<sequence length="1475" mass="166034">MAADDNDVQQPSQEVFEPLESTGQKGHKEMDGAVYDNGYHYYRYAFQSGNDNGSPSLSRARPKPNDADCEIRDWNAEFQRIVEGLEEADKQEKLNRYLRLSHLAQDFVYVAKTYGKIIILERFSKKKTILPVAVGGYAGGEKYIAQGILFKFAVDRHGIYGGDEYSAKAAANELKGLVGIYKTHTSGICVPLMTLIDFRGFRLIAMSILPLHKIVYGSHDGGKTVHADDPLFNRLMSEAAQKLNIKGHAVGPIDNPKFIHGPTDIEGHQGKDGRYYVIDFQRVFPPERPQDGQPKRSILYNLFRPEFVTKYSRPLSSDAMSGFGRLNKEEHNQEINDASDYLITSLVPSFAKRLSEKFAEKTKKSTEKVLDRSKGRVSHIMEIIQEVHAEGISFRHLGLVRSHCTHPELRELLFLEMTSRVIKYHHRMRLRAKIEEIKIPSEEAYKMSIAKFFNLVLGRGTEAEKYWQYEVKYGLNQKFRAGLSSEESSPEFRLNAGIDYAALFLRIQSHTGVKITSRAFQQLVKNVHQFTFVYPDIHKMSVKIKDMNITELNPAAHAEGMALYIQSMQSRGDEADRLFQLAMQKFETAWFSTLDNEPTIKSWGDALIAQALRKTGPERDRLIAEASEKYKSIGNYRPLVQLANNFFIQASRECGQERYRLIQLCLDSYKAASQMVYKEPTNKPTDTVKREDKPHKASPSDIQKTKEATKNVRDSPTVTTTAEPPKRETNATGNGLKSTTRHGGVRITPDEAFSLYYNWGKATCLHATLVKNAEDSGCILDEAGERFNLALVVLKSMNKSNSAVEFSAVLERHRETILCSLPCYPPEGPPNSHNDPNINLDVTKWVRLNDKSKRELAMILCLFQKCPTFQTVDIAHCPNITDSIINRLVSDKGGVSKSPYVVNGSKQVNMKTLETLRLSQSTLITGQIFQSTFPHLKHLNLSECRNVTDDVIAYVTRSCPVLATLNLSRNNRLVGLNHLQRLDSLVDLDLQDCRRLSVQSLSNIANSFPNLVHINLSGSLASSPPPLGPAPQGNHGYEPLVELMRKCNRLKTLNISGCKHLPQEVLLSIADSLLELENLNVSYILSTSRKVVHKIVHKCKGIKRLMLGGCVKIGDETISDIADNCPLLEVLDVTRCKEITSVTKLGEHCNNLRELCLNQCMAIPDASVISVVEKSPELEVLELSMMYKMTNDVLHALTKNCPKLKKLNLQRCEQITDEAMLTLSQFEDLATLNLQETKVSDKSLKDLFVGLVSLQKLNISNCKGVNYDPLEILSRYQVTMESLSMQWSSKFVLPSINSIVRHERCSLQKVDFRECKQITDDFIVTLASFCPSLEELWLDSCIKLTDQSVIRVSQYCNIRALRLTGVFRVTDTSIMHLAVHNPGLQVLALGKCYKVTDASVIKIAKFCKNIRVLQLQGCQSITDAAVMHLSHNSFSLCKLGLDACPQITPESIQGLTSKYPFLEVHQDLTKKQTRK</sequence>
<dbReference type="OrthoDB" id="16121at2759"/>
<dbReference type="Proteomes" id="UP000241769">
    <property type="component" value="Unassembled WGS sequence"/>
</dbReference>
<accession>A0A2P6NPE0</accession>
<evidence type="ECO:0000256" key="1">
    <source>
        <dbReference type="SAM" id="MobiDB-lite"/>
    </source>
</evidence>
<feature type="compositionally biased region" description="Basic and acidic residues" evidence="1">
    <location>
        <begin position="686"/>
        <end position="695"/>
    </location>
</feature>
<evidence type="ECO:0000313" key="3">
    <source>
        <dbReference type="EMBL" id="PRP85823.1"/>
    </source>
</evidence>
<dbReference type="STRING" id="1890364.A0A2P6NPE0"/>
<dbReference type="GO" id="GO:0005737">
    <property type="term" value="C:cytoplasm"/>
    <property type="evidence" value="ECO:0007669"/>
    <property type="project" value="TreeGrafter"/>
</dbReference>
<gene>
    <name evidence="3" type="ORF">PROFUN_06015</name>
</gene>
<dbReference type="SMART" id="SM00367">
    <property type="entry name" value="LRR_CC"/>
    <property type="match status" value="15"/>
</dbReference>
<dbReference type="Pfam" id="PF25372">
    <property type="entry name" value="DUF7885"/>
    <property type="match status" value="2"/>
</dbReference>
<dbReference type="InterPro" id="IPR006553">
    <property type="entry name" value="Leu-rich_rpt_Cys-con_subtyp"/>
</dbReference>
<feature type="region of interest" description="Disordered" evidence="1">
    <location>
        <begin position="1"/>
        <end position="31"/>
    </location>
</feature>